<evidence type="ECO:0000313" key="2">
    <source>
        <dbReference type="Proteomes" id="UP001054945"/>
    </source>
</evidence>
<comment type="caution">
    <text evidence="1">The sequence shown here is derived from an EMBL/GenBank/DDBJ whole genome shotgun (WGS) entry which is preliminary data.</text>
</comment>
<protein>
    <submittedName>
        <fullName evidence="1">Uncharacterized protein</fullName>
    </submittedName>
</protein>
<accession>A0AAV4NNK3</accession>
<proteinExistence type="predicted"/>
<gene>
    <name evidence="1" type="ORF">CEXT_689111</name>
</gene>
<dbReference type="AlphaFoldDB" id="A0AAV4NNK3"/>
<sequence length="156" mass="18110">MRKQSTIVKENHYRWRTNSSLAKPPYPSHPYHSSLSNHPYSLILSPYPNHPYPLILSQSSHYPGHPYPLILIQAILIQAILIRSSLAKAHLIKPSLSKPSLSTLILSQSSHYPSRPYPFILKLIYKMRENNEQPFRTKDRNSFLSCVLSICYRVWT</sequence>
<evidence type="ECO:0000313" key="1">
    <source>
        <dbReference type="EMBL" id="GIX85860.1"/>
    </source>
</evidence>
<dbReference type="EMBL" id="BPLR01003549">
    <property type="protein sequence ID" value="GIX85860.1"/>
    <property type="molecule type" value="Genomic_DNA"/>
</dbReference>
<reference evidence="1 2" key="1">
    <citation type="submission" date="2021-06" db="EMBL/GenBank/DDBJ databases">
        <title>Caerostris extrusa draft genome.</title>
        <authorList>
            <person name="Kono N."/>
            <person name="Arakawa K."/>
        </authorList>
    </citation>
    <scope>NUCLEOTIDE SEQUENCE [LARGE SCALE GENOMIC DNA]</scope>
</reference>
<name>A0AAV4NNK3_CAEEX</name>
<keyword evidence="2" id="KW-1185">Reference proteome</keyword>
<organism evidence="1 2">
    <name type="scientific">Caerostris extrusa</name>
    <name type="common">Bark spider</name>
    <name type="synonym">Caerostris bankana</name>
    <dbReference type="NCBI Taxonomy" id="172846"/>
    <lineage>
        <taxon>Eukaryota</taxon>
        <taxon>Metazoa</taxon>
        <taxon>Ecdysozoa</taxon>
        <taxon>Arthropoda</taxon>
        <taxon>Chelicerata</taxon>
        <taxon>Arachnida</taxon>
        <taxon>Araneae</taxon>
        <taxon>Araneomorphae</taxon>
        <taxon>Entelegynae</taxon>
        <taxon>Araneoidea</taxon>
        <taxon>Araneidae</taxon>
        <taxon>Caerostris</taxon>
    </lineage>
</organism>
<dbReference type="Proteomes" id="UP001054945">
    <property type="component" value="Unassembled WGS sequence"/>
</dbReference>